<dbReference type="InterPro" id="IPR049730">
    <property type="entry name" value="SNF2/RAD54-like_C"/>
</dbReference>
<organism evidence="4">
    <name type="scientific">uncultured Caudovirales phage</name>
    <dbReference type="NCBI Taxonomy" id="2100421"/>
    <lineage>
        <taxon>Viruses</taxon>
        <taxon>Duplodnaviria</taxon>
        <taxon>Heunggongvirae</taxon>
        <taxon>Uroviricota</taxon>
        <taxon>Caudoviricetes</taxon>
        <taxon>Peduoviridae</taxon>
        <taxon>Maltschvirus</taxon>
        <taxon>Maltschvirus maltsch</taxon>
    </lineage>
</organism>
<dbReference type="SMART" id="SM00490">
    <property type="entry name" value="HELICc"/>
    <property type="match status" value="1"/>
</dbReference>
<evidence type="ECO:0000259" key="3">
    <source>
        <dbReference type="PROSITE" id="PS51194"/>
    </source>
</evidence>
<dbReference type="InterPro" id="IPR038718">
    <property type="entry name" value="SNF2-like_sf"/>
</dbReference>
<dbReference type="SMART" id="SM00487">
    <property type="entry name" value="DEXDc"/>
    <property type="match status" value="1"/>
</dbReference>
<dbReference type="PANTHER" id="PTHR45766:SF6">
    <property type="entry name" value="SWI_SNF-RELATED MATRIX-ASSOCIATED ACTIN-DEPENDENT REGULATOR OF CHROMATIN SUBFAMILY A-LIKE PROTEIN 1"/>
    <property type="match status" value="1"/>
</dbReference>
<dbReference type="Pfam" id="PF00271">
    <property type="entry name" value="Helicase_C"/>
    <property type="match status" value="1"/>
</dbReference>
<protein>
    <submittedName>
        <fullName evidence="4">DEXDc domain containing protein</fullName>
    </submittedName>
</protein>
<accession>A0A6J5P9E4</accession>
<dbReference type="GO" id="GO:0006281">
    <property type="term" value="P:DNA repair"/>
    <property type="evidence" value="ECO:0007669"/>
    <property type="project" value="TreeGrafter"/>
</dbReference>
<dbReference type="GO" id="GO:0005524">
    <property type="term" value="F:ATP binding"/>
    <property type="evidence" value="ECO:0007669"/>
    <property type="project" value="InterPro"/>
</dbReference>
<dbReference type="InterPro" id="IPR000330">
    <property type="entry name" value="SNF2_N"/>
</dbReference>
<feature type="domain" description="Helicase ATP-binding" evidence="2">
    <location>
        <begin position="106"/>
        <end position="283"/>
    </location>
</feature>
<proteinExistence type="predicted"/>
<dbReference type="Pfam" id="PF00176">
    <property type="entry name" value="SNF2-rel_dom"/>
    <property type="match status" value="1"/>
</dbReference>
<evidence type="ECO:0000256" key="1">
    <source>
        <dbReference type="ARBA" id="ARBA00022801"/>
    </source>
</evidence>
<dbReference type="PROSITE" id="PS51192">
    <property type="entry name" value="HELICASE_ATP_BIND_1"/>
    <property type="match status" value="1"/>
</dbReference>
<keyword evidence="1" id="KW-0378">Hydrolase</keyword>
<dbReference type="Gene3D" id="3.40.50.300">
    <property type="entry name" value="P-loop containing nucleotide triphosphate hydrolases"/>
    <property type="match status" value="1"/>
</dbReference>
<name>A0A6J5P9E4_9CAUD</name>
<dbReference type="PANTHER" id="PTHR45766">
    <property type="entry name" value="DNA ANNEALING HELICASE AND ENDONUCLEASE ZRANB3 FAMILY MEMBER"/>
    <property type="match status" value="1"/>
</dbReference>
<dbReference type="InterPro" id="IPR001650">
    <property type="entry name" value="Helicase_C-like"/>
</dbReference>
<dbReference type="PROSITE" id="PS51194">
    <property type="entry name" value="HELICASE_CTER"/>
    <property type="match status" value="1"/>
</dbReference>
<sequence>MLFKLQNENERPSQVNKFIATNLAFEDREILRGLKFKFDETLRSWWTDDWLKVAQAEAIHSPVKAQKIKEALALVASETCFDPAFDAFCEYDTNFSKLLPYQRAGVSYILKEKNVILADEPGLGKTMQAIATMNYAAMHDKEFFETEKTPRAVVVCPSSIKDNWLKELDFFEENFWEVVIVNSGKQQFVDKLLTSKKRTLIIVNYEYLKNRIVSDQLKRFSPNFLVLDEAHYIKNPKSKRYKCIAHELIPNWKELQMKILLTGTPIQNRPIEIRSLMLISKPDVLEPYREFRRFAFKYCDGRMGKWGFEASGSSNEEELGLRLALGGAIIRRKKENVLPQLPDKTMTMLVFEGNTDAKRVIKKYDVQFDFEAIIKKPEFWQKNPNEHIATARRELAIAKLPDSIEAIKELLESVDKVVVFAWHTDIIDALEKALSEYRPALIAGRTKTETRQAEVDRFQNDPACRVFIGNILAAGVGITLTAASHIEFVESSWVPGEIFQAVDRCHRIGQKSSVSARFHVVKNSVDEAVIGSLISKNLTIKKILS</sequence>
<dbReference type="EMBL" id="LR796760">
    <property type="protein sequence ID" value="CAB4164154.1"/>
    <property type="molecule type" value="Genomic_DNA"/>
</dbReference>
<feature type="domain" description="Helicase C-terminal" evidence="3">
    <location>
        <begin position="406"/>
        <end position="545"/>
    </location>
</feature>
<evidence type="ECO:0000313" key="4">
    <source>
        <dbReference type="EMBL" id="CAB4164154.1"/>
    </source>
</evidence>
<dbReference type="GO" id="GO:0031297">
    <property type="term" value="P:replication fork processing"/>
    <property type="evidence" value="ECO:0007669"/>
    <property type="project" value="TreeGrafter"/>
</dbReference>
<dbReference type="CDD" id="cd18793">
    <property type="entry name" value="SF2_C_SNF"/>
    <property type="match status" value="1"/>
</dbReference>
<dbReference type="InterPro" id="IPR027417">
    <property type="entry name" value="P-loop_NTPase"/>
</dbReference>
<reference evidence="4" key="1">
    <citation type="submission" date="2020-04" db="EMBL/GenBank/DDBJ databases">
        <authorList>
            <person name="Chiriac C."/>
            <person name="Salcher M."/>
            <person name="Ghai R."/>
            <person name="Kavagutti S V."/>
        </authorList>
    </citation>
    <scope>NUCLEOTIDE SEQUENCE</scope>
</reference>
<dbReference type="CDD" id="cd17919">
    <property type="entry name" value="DEXHc_Snf"/>
    <property type="match status" value="1"/>
</dbReference>
<dbReference type="Gene3D" id="3.40.50.10810">
    <property type="entry name" value="Tandem AAA-ATPase domain"/>
    <property type="match status" value="1"/>
</dbReference>
<gene>
    <name evidence="4" type="ORF">UFOVP831_1</name>
</gene>
<evidence type="ECO:0000259" key="2">
    <source>
        <dbReference type="PROSITE" id="PS51192"/>
    </source>
</evidence>
<dbReference type="GO" id="GO:0016787">
    <property type="term" value="F:hydrolase activity"/>
    <property type="evidence" value="ECO:0007669"/>
    <property type="project" value="UniProtKB-KW"/>
</dbReference>
<dbReference type="SUPFAM" id="SSF52540">
    <property type="entry name" value="P-loop containing nucleoside triphosphate hydrolases"/>
    <property type="match status" value="2"/>
</dbReference>
<dbReference type="InterPro" id="IPR014001">
    <property type="entry name" value="Helicase_ATP-bd"/>
</dbReference>